<feature type="region of interest" description="Disordered" evidence="2">
    <location>
        <begin position="294"/>
        <end position="419"/>
    </location>
</feature>
<feature type="compositionally biased region" description="Basic and acidic residues" evidence="2">
    <location>
        <begin position="299"/>
        <end position="346"/>
    </location>
</feature>
<evidence type="ECO:0000256" key="2">
    <source>
        <dbReference type="SAM" id="MobiDB-lite"/>
    </source>
</evidence>
<keyword evidence="1" id="KW-0175">Coiled coil</keyword>
<dbReference type="AlphaFoldDB" id="A0ABD3AMI5"/>
<comment type="caution">
    <text evidence="4">The sequence shown here is derived from an EMBL/GenBank/DDBJ whole genome shotgun (WGS) entry which is preliminary data.</text>
</comment>
<dbReference type="InterPro" id="IPR005607">
    <property type="entry name" value="BSD_dom"/>
</dbReference>
<feature type="coiled-coil region" evidence="1">
    <location>
        <begin position="152"/>
        <end position="179"/>
    </location>
</feature>
<feature type="region of interest" description="Disordered" evidence="2">
    <location>
        <begin position="92"/>
        <end position="115"/>
    </location>
</feature>
<evidence type="ECO:0000313" key="4">
    <source>
        <dbReference type="EMBL" id="KAL3532294.1"/>
    </source>
</evidence>
<keyword evidence="5" id="KW-1185">Reference proteome</keyword>
<dbReference type="PANTHER" id="PTHR31923:SF9">
    <property type="entry name" value="BSD DOMAIN-CONTAINING PROTEIN"/>
    <property type="match status" value="1"/>
</dbReference>
<feature type="compositionally biased region" description="Acidic residues" evidence="2">
    <location>
        <begin position="19"/>
        <end position="32"/>
    </location>
</feature>
<dbReference type="EMBL" id="JBJUIK010000003">
    <property type="protein sequence ID" value="KAL3532294.1"/>
    <property type="molecule type" value="Genomic_DNA"/>
</dbReference>
<dbReference type="SUPFAM" id="SSF140383">
    <property type="entry name" value="BSD domain-like"/>
    <property type="match status" value="1"/>
</dbReference>
<feature type="compositionally biased region" description="Acidic residues" evidence="2">
    <location>
        <begin position="347"/>
        <end position="359"/>
    </location>
</feature>
<feature type="domain" description="BSD" evidence="3">
    <location>
        <begin position="195"/>
        <end position="245"/>
    </location>
</feature>
<evidence type="ECO:0000259" key="3">
    <source>
        <dbReference type="SMART" id="SM00751"/>
    </source>
</evidence>
<reference evidence="4 5" key="1">
    <citation type="submission" date="2024-11" db="EMBL/GenBank/DDBJ databases">
        <title>A near-complete genome assembly of Cinchona calisaya.</title>
        <authorList>
            <person name="Lian D.C."/>
            <person name="Zhao X.W."/>
            <person name="Wei L."/>
        </authorList>
    </citation>
    <scope>NUCLEOTIDE SEQUENCE [LARGE SCALE GENOMIC DNA]</scope>
    <source>
        <tissue evidence="4">Nenye</tissue>
    </source>
</reference>
<dbReference type="SMART" id="SM00751">
    <property type="entry name" value="BSD"/>
    <property type="match status" value="1"/>
</dbReference>
<evidence type="ECO:0000313" key="5">
    <source>
        <dbReference type="Proteomes" id="UP001630127"/>
    </source>
</evidence>
<sequence>MSAWFSSFSLPNPFKSDSDDGDGAGDDDDQDVEPLTGHHSPTPPSPTAGVKQDLSALTQTFSHHLRGVAAFLAPPPASQLQQQHNTNEVNSYTWKATDGDDDSGTASSSSNSETISGIKKDLAEIGGSFKSLFSSSSDKAVTGISNFASNLLQFQDDVIDEEEEDIAGINEEVVDFVKKVSLRPELWIDFPLSLPIDFDMSDSQRDHAANIGQLVPGLVSLRQTCSDLSDGQFWMIYFVLLLPRLNEIDMELLSTSEIIEVRETLLQKLQNKSTQVETSGNSEAVDTPAVGHEIGATQGEERLSEQKDIAAGEREVETGKTGGKLEDKHAGQGKSLDHQKLSKNEDDVSFSDLEDDDNDLSDRVSGFRSTQSGRGSSASESNEWVRLTENSEVQGAQNKSGLSTIRGKDSEGEESSDWLAVDDIDLDSLAVA</sequence>
<accession>A0ABD3AMI5</accession>
<feature type="compositionally biased region" description="Polar residues" evidence="2">
    <location>
        <begin position="1"/>
        <end position="10"/>
    </location>
</feature>
<name>A0ABD3AMI5_9GENT</name>
<protein>
    <recommendedName>
        <fullName evidence="3">BSD domain-containing protein</fullName>
    </recommendedName>
</protein>
<feature type="compositionally biased region" description="Polar residues" evidence="2">
    <location>
        <begin position="367"/>
        <end position="403"/>
    </location>
</feature>
<dbReference type="InterPro" id="IPR035925">
    <property type="entry name" value="BSD_dom_sf"/>
</dbReference>
<gene>
    <name evidence="4" type="ORF">ACH5RR_005815</name>
</gene>
<dbReference type="PANTHER" id="PTHR31923">
    <property type="entry name" value="BSD DOMAIN-CONTAINING PROTEIN"/>
    <property type="match status" value="1"/>
</dbReference>
<dbReference type="Proteomes" id="UP001630127">
    <property type="component" value="Unassembled WGS sequence"/>
</dbReference>
<feature type="region of interest" description="Disordered" evidence="2">
    <location>
        <begin position="1"/>
        <end position="52"/>
    </location>
</feature>
<proteinExistence type="predicted"/>
<organism evidence="4 5">
    <name type="scientific">Cinchona calisaya</name>
    <dbReference type="NCBI Taxonomy" id="153742"/>
    <lineage>
        <taxon>Eukaryota</taxon>
        <taxon>Viridiplantae</taxon>
        <taxon>Streptophyta</taxon>
        <taxon>Embryophyta</taxon>
        <taxon>Tracheophyta</taxon>
        <taxon>Spermatophyta</taxon>
        <taxon>Magnoliopsida</taxon>
        <taxon>eudicotyledons</taxon>
        <taxon>Gunneridae</taxon>
        <taxon>Pentapetalae</taxon>
        <taxon>asterids</taxon>
        <taxon>lamiids</taxon>
        <taxon>Gentianales</taxon>
        <taxon>Rubiaceae</taxon>
        <taxon>Cinchonoideae</taxon>
        <taxon>Cinchoneae</taxon>
        <taxon>Cinchona</taxon>
    </lineage>
</organism>
<evidence type="ECO:0000256" key="1">
    <source>
        <dbReference type="SAM" id="Coils"/>
    </source>
</evidence>